<dbReference type="AlphaFoldDB" id="A0A0E4A017"/>
<dbReference type="InterPro" id="IPR011006">
    <property type="entry name" value="CheY-like_superfamily"/>
</dbReference>
<reference evidence="4 5" key="1">
    <citation type="journal article" date="2014" name="Curr. Microbiol.">
        <title>Spirosoma radiotolerans sp. nov., a gamma-radiation-resistant bacterium isolated from gamma ray-irradiated soil.</title>
        <authorList>
            <person name="Lee J.J."/>
            <person name="Srinivasan S."/>
            <person name="Lim S."/>
            <person name="Joe M."/>
            <person name="Im S."/>
            <person name="Bae S.I."/>
            <person name="Park K.R."/>
            <person name="Han J.H."/>
            <person name="Park S.H."/>
            <person name="Joo B.M."/>
            <person name="Park S.J."/>
            <person name="Kim M.K."/>
        </authorList>
    </citation>
    <scope>NUCLEOTIDE SEQUENCE [LARGE SCALE GENOMIC DNA]</scope>
    <source>
        <strain evidence="4 5">DG5A</strain>
    </source>
</reference>
<dbReference type="Proteomes" id="UP000033054">
    <property type="component" value="Chromosome"/>
</dbReference>
<gene>
    <name evidence="4" type="ORF">SD10_11360</name>
</gene>
<dbReference type="GO" id="GO:0000160">
    <property type="term" value="P:phosphorelay signal transduction system"/>
    <property type="evidence" value="ECO:0007669"/>
    <property type="project" value="InterPro"/>
</dbReference>
<dbReference type="PANTHER" id="PTHR44591:SF3">
    <property type="entry name" value="RESPONSE REGULATORY DOMAIN-CONTAINING PROTEIN"/>
    <property type="match status" value="1"/>
</dbReference>
<dbReference type="STRING" id="1379870.SD10_11360"/>
<feature type="modified residue" description="4-aspartylphosphate" evidence="2">
    <location>
        <position position="60"/>
    </location>
</feature>
<dbReference type="EMBL" id="CP010429">
    <property type="protein sequence ID" value="AKD58469.1"/>
    <property type="molecule type" value="Genomic_DNA"/>
</dbReference>
<evidence type="ECO:0000259" key="3">
    <source>
        <dbReference type="PROSITE" id="PS50110"/>
    </source>
</evidence>
<keyword evidence="1 2" id="KW-0597">Phosphoprotein</keyword>
<dbReference type="PATRIC" id="fig|1379870.5.peg.2470"/>
<keyword evidence="5" id="KW-1185">Reference proteome</keyword>
<dbReference type="PROSITE" id="PS50110">
    <property type="entry name" value="RESPONSE_REGULATORY"/>
    <property type="match status" value="1"/>
</dbReference>
<dbReference type="SMART" id="SM00448">
    <property type="entry name" value="REC"/>
    <property type="match status" value="1"/>
</dbReference>
<dbReference type="PANTHER" id="PTHR44591">
    <property type="entry name" value="STRESS RESPONSE REGULATOR PROTEIN 1"/>
    <property type="match status" value="1"/>
</dbReference>
<feature type="domain" description="Response regulatory" evidence="3">
    <location>
        <begin position="7"/>
        <end position="129"/>
    </location>
</feature>
<evidence type="ECO:0000256" key="2">
    <source>
        <dbReference type="PROSITE-ProRule" id="PRU00169"/>
    </source>
</evidence>
<dbReference type="SUPFAM" id="SSF52172">
    <property type="entry name" value="CheY-like"/>
    <property type="match status" value="1"/>
</dbReference>
<proteinExistence type="predicted"/>
<dbReference type="Gene3D" id="3.40.50.2300">
    <property type="match status" value="1"/>
</dbReference>
<dbReference type="KEGG" id="srd:SD10_11360"/>
<sequence>MFSGMASVWIVDDDPDDQSFMKAAFTSIRPDIQIMALDDGETFLSRIAQTRTLPKIVLLDLNMPGITGFDTLKRLRSNHSYDDLTIVVLTAFSMATTTDRNQALALGANQFYTKPNTYKDLLALIKTITVHLCD</sequence>
<dbReference type="Pfam" id="PF00072">
    <property type="entry name" value="Response_reg"/>
    <property type="match status" value="1"/>
</dbReference>
<dbReference type="InterPro" id="IPR001789">
    <property type="entry name" value="Sig_transdc_resp-reg_receiver"/>
</dbReference>
<protein>
    <recommendedName>
        <fullName evidence="3">Response regulatory domain-containing protein</fullName>
    </recommendedName>
</protein>
<dbReference type="HOGENOM" id="CLU_000445_69_17_10"/>
<evidence type="ECO:0000256" key="1">
    <source>
        <dbReference type="ARBA" id="ARBA00022553"/>
    </source>
</evidence>
<accession>A0A0E4A017</accession>
<evidence type="ECO:0000313" key="4">
    <source>
        <dbReference type="EMBL" id="AKD58469.1"/>
    </source>
</evidence>
<organism evidence="4 5">
    <name type="scientific">Spirosoma radiotolerans</name>
    <dbReference type="NCBI Taxonomy" id="1379870"/>
    <lineage>
        <taxon>Bacteria</taxon>
        <taxon>Pseudomonadati</taxon>
        <taxon>Bacteroidota</taxon>
        <taxon>Cytophagia</taxon>
        <taxon>Cytophagales</taxon>
        <taxon>Cytophagaceae</taxon>
        <taxon>Spirosoma</taxon>
    </lineage>
</organism>
<evidence type="ECO:0000313" key="5">
    <source>
        <dbReference type="Proteomes" id="UP000033054"/>
    </source>
</evidence>
<name>A0A0E4A017_9BACT</name>
<dbReference type="InterPro" id="IPR050595">
    <property type="entry name" value="Bact_response_regulator"/>
</dbReference>